<dbReference type="Gene3D" id="1.20.910.10">
    <property type="entry name" value="Heme oxygenase-like"/>
    <property type="match status" value="1"/>
</dbReference>
<sequence>MTATVAHTATLPSFDTELGRAFPRHGKPDEKVRERLLSRLHAHYLAYMAGPEDYASIPRLNADSELSAIEAAWLDWEDAQVDLGGLPANGAEFRDWFLSVAADHTQPEFCHYLAHEATLEEMALFFMGEELVDSKFDDLMAMVQIGTEGHTKLTIAENYWDEMGEGDIKGVHTRMFEHSAVYMRARLDEAGIDRAQLYCSQAFENACLLLMYGIHRHLNPRALGAMGVLEQSASPRFQAMVDGCLRLGVPDDVIEYQRVHVHVDADHGAEWFEGVFVPLVDRSPELLREISLGVATRMRVADDYYRHIWDAMRRIRG</sequence>
<keyword evidence="1" id="KW-0560">Oxidoreductase</keyword>
<name>A0ABW2JVL8_9ACTN</name>
<reference evidence="2" key="1">
    <citation type="journal article" date="2019" name="Int. J. Syst. Evol. Microbiol.">
        <title>The Global Catalogue of Microorganisms (GCM) 10K type strain sequencing project: providing services to taxonomists for standard genome sequencing and annotation.</title>
        <authorList>
            <consortium name="The Broad Institute Genomics Platform"/>
            <consortium name="The Broad Institute Genome Sequencing Center for Infectious Disease"/>
            <person name="Wu L."/>
            <person name="Ma J."/>
        </authorList>
    </citation>
    <scope>NUCLEOTIDE SEQUENCE [LARGE SCALE GENOMIC DNA]</scope>
    <source>
        <strain evidence="2">SYNS20</strain>
    </source>
</reference>
<gene>
    <name evidence="1" type="ORF">ACFQVC_34240</name>
</gene>
<dbReference type="InterPro" id="IPR016084">
    <property type="entry name" value="Haem_Oase-like_multi-hlx"/>
</dbReference>
<comment type="caution">
    <text evidence="1">The sequence shown here is derived from an EMBL/GenBank/DDBJ whole genome shotgun (WGS) entry which is preliminary data.</text>
</comment>
<dbReference type="RefSeq" id="WP_381838009.1">
    <property type="nucleotide sequence ID" value="NZ_JBHTCF010000020.1"/>
</dbReference>
<organism evidence="1 2">
    <name type="scientific">Streptomyces monticola</name>
    <dbReference type="NCBI Taxonomy" id="2666263"/>
    <lineage>
        <taxon>Bacteria</taxon>
        <taxon>Bacillati</taxon>
        <taxon>Actinomycetota</taxon>
        <taxon>Actinomycetes</taxon>
        <taxon>Kitasatosporales</taxon>
        <taxon>Streptomycetaceae</taxon>
        <taxon>Streptomyces</taxon>
    </lineage>
</organism>
<keyword evidence="2" id="KW-1185">Reference proteome</keyword>
<dbReference type="GO" id="GO:0016491">
    <property type="term" value="F:oxidoreductase activity"/>
    <property type="evidence" value="ECO:0007669"/>
    <property type="project" value="UniProtKB-KW"/>
</dbReference>
<dbReference type="EMBL" id="JBHTCF010000020">
    <property type="protein sequence ID" value="MFC7309256.1"/>
    <property type="molecule type" value="Genomic_DNA"/>
</dbReference>
<dbReference type="Proteomes" id="UP001596523">
    <property type="component" value="Unassembled WGS sequence"/>
</dbReference>
<dbReference type="EC" id="1.-.-.-" evidence="1"/>
<proteinExistence type="predicted"/>
<accession>A0ABW2JVL8</accession>
<protein>
    <submittedName>
        <fullName evidence="1">Iron-containing redox enzyme family protein</fullName>
        <ecNumber evidence="1">1.-.-.-</ecNumber>
    </submittedName>
</protein>
<dbReference type="Pfam" id="PF14518">
    <property type="entry name" value="Haem_oxygenas_2"/>
    <property type="match status" value="1"/>
</dbReference>
<evidence type="ECO:0000313" key="1">
    <source>
        <dbReference type="EMBL" id="MFC7309256.1"/>
    </source>
</evidence>
<dbReference type="SMART" id="SM01236">
    <property type="entry name" value="Haem_oxygenase_2"/>
    <property type="match status" value="1"/>
</dbReference>
<evidence type="ECO:0000313" key="2">
    <source>
        <dbReference type="Proteomes" id="UP001596523"/>
    </source>
</evidence>
<dbReference type="SUPFAM" id="SSF48613">
    <property type="entry name" value="Heme oxygenase-like"/>
    <property type="match status" value="1"/>
</dbReference>